<dbReference type="Proteomes" id="UP001164746">
    <property type="component" value="Chromosome 16"/>
</dbReference>
<keyword evidence="4 12" id="KW-0328">Glycosyltransferase</keyword>
<sequence length="424" mass="49411">MGFVLFDMLSNCYRDVTHFKLLNKCNKKVFATIIVLSTLILCLGMHNMVYDNISHPGEVTKTDFSEHIRHWNVSYWKPKQTKRILMWTPFFSTNTSKAAEGFNKGFKLCNKKCIATDVKDEISVSDAVIFHASDIWKHRGIVTNILDQGIEFPAVHKPEQVWVFYSMEPVTKMYGTIKPNTFNWTMYLRRESTILTSYSAYRKKLPEEMAKPSTLTEEIPNYFKTKTKFAATVVSNCYPPFQRYRVIEELQKHVDLNYYGRCSGKSPLPAEFIKNDVREELLKDFKFYIALENSICRDYISEKFWNALDRRQIPVIAAPKYNLELLPEHSYLNLFDFENVKDLAEKMEEIGNNETLYNSFFDWTSTWSRRTGSSECALCEELHKNKTAQVYDIDAWLNDDLCQKPTVLGIANNFVSSVLHDFGL</sequence>
<gene>
    <name evidence="15" type="ORF">MAR_003724</name>
</gene>
<evidence type="ECO:0000256" key="5">
    <source>
        <dbReference type="ARBA" id="ARBA00022679"/>
    </source>
</evidence>
<name>A0ABY7GAP7_MYAAR</name>
<keyword evidence="6 12" id="KW-0812">Transmembrane</keyword>
<evidence type="ECO:0000256" key="12">
    <source>
        <dbReference type="RuleBase" id="RU003832"/>
    </source>
</evidence>
<keyword evidence="7" id="KW-0735">Signal-anchor</keyword>
<keyword evidence="11" id="KW-0325">Glycoprotein</keyword>
<accession>A0ABY7GAP7</accession>
<dbReference type="SUPFAM" id="SSF53756">
    <property type="entry name" value="UDP-Glycosyltransferase/glycogen phosphorylase"/>
    <property type="match status" value="1"/>
</dbReference>
<dbReference type="EMBL" id="CP111027">
    <property type="protein sequence ID" value="WAR30156.1"/>
    <property type="molecule type" value="Genomic_DNA"/>
</dbReference>
<feature type="domain" description="Fucosyltransferase N-terminal" evidence="14">
    <location>
        <begin position="80"/>
        <end position="198"/>
    </location>
</feature>
<keyword evidence="10" id="KW-0472">Membrane</keyword>
<keyword evidence="9 12" id="KW-0333">Golgi apparatus</keyword>
<comment type="similarity">
    <text evidence="3 12">Belongs to the glycosyltransferase 10 family.</text>
</comment>
<dbReference type="InterPro" id="IPR001503">
    <property type="entry name" value="Glyco_trans_10"/>
</dbReference>
<evidence type="ECO:0000256" key="2">
    <source>
        <dbReference type="ARBA" id="ARBA00004922"/>
    </source>
</evidence>
<evidence type="ECO:0000313" key="15">
    <source>
        <dbReference type="EMBL" id="WAR30156.1"/>
    </source>
</evidence>
<keyword evidence="16" id="KW-1185">Reference proteome</keyword>
<dbReference type="Pfam" id="PF17039">
    <property type="entry name" value="Glyco_tran_10_N"/>
    <property type="match status" value="1"/>
</dbReference>
<evidence type="ECO:0000256" key="7">
    <source>
        <dbReference type="ARBA" id="ARBA00022968"/>
    </source>
</evidence>
<evidence type="ECO:0000256" key="8">
    <source>
        <dbReference type="ARBA" id="ARBA00022989"/>
    </source>
</evidence>
<evidence type="ECO:0000259" key="13">
    <source>
        <dbReference type="Pfam" id="PF00852"/>
    </source>
</evidence>
<feature type="domain" description="Fucosyltransferase C-terminal" evidence="13">
    <location>
        <begin position="224"/>
        <end position="396"/>
    </location>
</feature>
<dbReference type="Gene3D" id="3.40.50.11660">
    <property type="entry name" value="Glycosyl transferase family 10, C-terminal domain"/>
    <property type="match status" value="1"/>
</dbReference>
<reference evidence="15" key="1">
    <citation type="submission" date="2022-11" db="EMBL/GenBank/DDBJ databases">
        <title>Centuries of genome instability and evolution in soft-shell clam transmissible cancer (bioRxiv).</title>
        <authorList>
            <person name="Hart S.F.M."/>
            <person name="Yonemitsu M.A."/>
            <person name="Giersch R.M."/>
            <person name="Beal B.F."/>
            <person name="Arriagada G."/>
            <person name="Davis B.W."/>
            <person name="Ostrander E.A."/>
            <person name="Goff S.P."/>
            <person name="Metzger M.J."/>
        </authorList>
    </citation>
    <scope>NUCLEOTIDE SEQUENCE</scope>
    <source>
        <strain evidence="15">MELC-2E11</strain>
        <tissue evidence="15">Siphon/mantle</tissue>
    </source>
</reference>
<dbReference type="PANTHER" id="PTHR48438">
    <property type="entry name" value="ALPHA-(1,3)-FUCOSYLTRANSFERASE C-RELATED"/>
    <property type="match status" value="1"/>
</dbReference>
<organism evidence="15 16">
    <name type="scientific">Mya arenaria</name>
    <name type="common">Soft-shell clam</name>
    <dbReference type="NCBI Taxonomy" id="6604"/>
    <lineage>
        <taxon>Eukaryota</taxon>
        <taxon>Metazoa</taxon>
        <taxon>Spiralia</taxon>
        <taxon>Lophotrochozoa</taxon>
        <taxon>Mollusca</taxon>
        <taxon>Bivalvia</taxon>
        <taxon>Autobranchia</taxon>
        <taxon>Heteroconchia</taxon>
        <taxon>Euheterodonta</taxon>
        <taxon>Imparidentia</taxon>
        <taxon>Neoheterodontei</taxon>
        <taxon>Myida</taxon>
        <taxon>Myoidea</taxon>
        <taxon>Myidae</taxon>
        <taxon>Mya</taxon>
    </lineage>
</organism>
<dbReference type="InterPro" id="IPR055270">
    <property type="entry name" value="Glyco_tran_10_C"/>
</dbReference>
<dbReference type="InterPro" id="IPR038577">
    <property type="entry name" value="GT10-like_C_sf"/>
</dbReference>
<evidence type="ECO:0000313" key="16">
    <source>
        <dbReference type="Proteomes" id="UP001164746"/>
    </source>
</evidence>
<evidence type="ECO:0000256" key="4">
    <source>
        <dbReference type="ARBA" id="ARBA00022676"/>
    </source>
</evidence>
<dbReference type="Pfam" id="PF00852">
    <property type="entry name" value="Glyco_transf_10"/>
    <property type="match status" value="1"/>
</dbReference>
<evidence type="ECO:0000256" key="6">
    <source>
        <dbReference type="ARBA" id="ARBA00022692"/>
    </source>
</evidence>
<comment type="subcellular location">
    <subcellularLocation>
        <location evidence="1">Golgi apparatus membrane</location>
        <topology evidence="1">Single-pass type II membrane protein</topology>
    </subcellularLocation>
    <subcellularLocation>
        <location evidence="12">Golgi apparatus</location>
        <location evidence="12">Golgi stack membrane</location>
        <topology evidence="12">Single-pass type II membrane protein</topology>
    </subcellularLocation>
</comment>
<proteinExistence type="inferred from homology"/>
<comment type="pathway">
    <text evidence="2">Protein modification; protein glycosylation.</text>
</comment>
<evidence type="ECO:0000256" key="3">
    <source>
        <dbReference type="ARBA" id="ARBA00008919"/>
    </source>
</evidence>
<dbReference type="InterPro" id="IPR031481">
    <property type="entry name" value="Glyco_tran_10_N"/>
</dbReference>
<evidence type="ECO:0000256" key="11">
    <source>
        <dbReference type="ARBA" id="ARBA00023180"/>
    </source>
</evidence>
<protein>
    <recommendedName>
        <fullName evidence="12">Fucosyltransferase</fullName>
        <ecNumber evidence="12">2.4.1.-</ecNumber>
    </recommendedName>
</protein>
<dbReference type="EC" id="2.4.1.-" evidence="12"/>
<evidence type="ECO:0000256" key="1">
    <source>
        <dbReference type="ARBA" id="ARBA00004323"/>
    </source>
</evidence>
<evidence type="ECO:0000256" key="10">
    <source>
        <dbReference type="ARBA" id="ARBA00023136"/>
    </source>
</evidence>
<evidence type="ECO:0000259" key="14">
    <source>
        <dbReference type="Pfam" id="PF17039"/>
    </source>
</evidence>
<evidence type="ECO:0000256" key="9">
    <source>
        <dbReference type="ARBA" id="ARBA00023034"/>
    </source>
</evidence>
<keyword evidence="8" id="KW-1133">Transmembrane helix</keyword>
<keyword evidence="5 12" id="KW-0808">Transferase</keyword>
<dbReference type="PANTHER" id="PTHR48438:SF1">
    <property type="entry name" value="ALPHA-(1,3)-FUCOSYLTRANSFERASE C-RELATED"/>
    <property type="match status" value="1"/>
</dbReference>